<evidence type="ECO:0000256" key="12">
    <source>
        <dbReference type="RuleBase" id="RU364017"/>
    </source>
</evidence>
<dbReference type="InterPro" id="IPR050371">
    <property type="entry name" value="Fungal_virulence_M36"/>
</dbReference>
<dbReference type="PANTHER" id="PTHR33478:SF1">
    <property type="entry name" value="EXTRACELLULAR METALLOPROTEINASE MEP"/>
    <property type="match status" value="1"/>
</dbReference>
<dbReference type="Pfam" id="PF02128">
    <property type="entry name" value="Peptidase_M36"/>
    <property type="match status" value="2"/>
</dbReference>
<evidence type="ECO:0000313" key="13">
    <source>
        <dbReference type="EMBL" id="KAF9446979.1"/>
    </source>
</evidence>
<keyword evidence="8 12" id="KW-0482">Metalloprotease</keyword>
<accession>A0A9P6C300</accession>
<gene>
    <name evidence="13" type="ORF">P691DRAFT_793972</name>
</gene>
<evidence type="ECO:0000256" key="11">
    <source>
        <dbReference type="PIRSR" id="PIRSR601842-2"/>
    </source>
</evidence>
<evidence type="ECO:0000256" key="2">
    <source>
        <dbReference type="ARBA" id="ARBA00006006"/>
    </source>
</evidence>
<dbReference type="SUPFAM" id="SSF55486">
    <property type="entry name" value="Metalloproteases ('zincins'), catalytic domain"/>
    <property type="match status" value="1"/>
</dbReference>
<dbReference type="Proteomes" id="UP000807342">
    <property type="component" value="Unassembled WGS sequence"/>
</dbReference>
<dbReference type="OrthoDB" id="3227768at2759"/>
<reference evidence="13" key="1">
    <citation type="submission" date="2020-11" db="EMBL/GenBank/DDBJ databases">
        <authorList>
            <consortium name="DOE Joint Genome Institute"/>
            <person name="Ahrendt S."/>
            <person name="Riley R."/>
            <person name="Andreopoulos W."/>
            <person name="Labutti K."/>
            <person name="Pangilinan J."/>
            <person name="Ruiz-Duenas F.J."/>
            <person name="Barrasa J.M."/>
            <person name="Sanchez-Garcia M."/>
            <person name="Camarero S."/>
            <person name="Miyauchi S."/>
            <person name="Serrano A."/>
            <person name="Linde D."/>
            <person name="Babiker R."/>
            <person name="Drula E."/>
            <person name="Ayuso-Fernandez I."/>
            <person name="Pacheco R."/>
            <person name="Padilla G."/>
            <person name="Ferreira P."/>
            <person name="Barriuso J."/>
            <person name="Kellner H."/>
            <person name="Castanera R."/>
            <person name="Alfaro M."/>
            <person name="Ramirez L."/>
            <person name="Pisabarro A.G."/>
            <person name="Kuo A."/>
            <person name="Tritt A."/>
            <person name="Lipzen A."/>
            <person name="He G."/>
            <person name="Yan M."/>
            <person name="Ng V."/>
            <person name="Cullen D."/>
            <person name="Martin F."/>
            <person name="Rosso M.-N."/>
            <person name="Henrissat B."/>
            <person name="Hibbett D."/>
            <person name="Martinez A.T."/>
            <person name="Grigoriev I.V."/>
        </authorList>
    </citation>
    <scope>NUCLEOTIDE SEQUENCE</scope>
    <source>
        <strain evidence="13">MF-IS2</strain>
    </source>
</reference>
<dbReference type="GO" id="GO:0005615">
    <property type="term" value="C:extracellular space"/>
    <property type="evidence" value="ECO:0007669"/>
    <property type="project" value="InterPro"/>
</dbReference>
<comment type="similarity">
    <text evidence="2 12">Belongs to the peptidase M36 family.</text>
</comment>
<evidence type="ECO:0000313" key="14">
    <source>
        <dbReference type="Proteomes" id="UP000807342"/>
    </source>
</evidence>
<dbReference type="EC" id="3.4.24.-" evidence="12"/>
<comment type="caution">
    <text evidence="13">The sequence shown here is derived from an EMBL/GenBank/DDBJ whole genome shotgun (WGS) entry which is preliminary data.</text>
</comment>
<dbReference type="InterPro" id="IPR001842">
    <property type="entry name" value="Peptidase_M36"/>
</dbReference>
<evidence type="ECO:0000256" key="8">
    <source>
        <dbReference type="ARBA" id="ARBA00023049"/>
    </source>
</evidence>
<dbReference type="Gene3D" id="3.10.170.10">
    <property type="match status" value="2"/>
</dbReference>
<feature type="binding site" evidence="11">
    <location>
        <position position="373"/>
    </location>
    <ligand>
        <name>Zn(2+)</name>
        <dbReference type="ChEBI" id="CHEBI:29105"/>
        <note>catalytic</note>
    </ligand>
</feature>
<dbReference type="AlphaFoldDB" id="A0A9P6C300"/>
<dbReference type="Gene3D" id="1.10.390.10">
    <property type="entry name" value="Neutral Protease Domain 2"/>
    <property type="match status" value="1"/>
</dbReference>
<evidence type="ECO:0000256" key="5">
    <source>
        <dbReference type="ARBA" id="ARBA00022723"/>
    </source>
</evidence>
<evidence type="ECO:0000256" key="7">
    <source>
        <dbReference type="ARBA" id="ARBA00022833"/>
    </source>
</evidence>
<keyword evidence="9 12" id="KW-0865">Zymogen</keyword>
<keyword evidence="7 11" id="KW-0862">Zinc</keyword>
<evidence type="ECO:0000256" key="4">
    <source>
        <dbReference type="ARBA" id="ARBA00022670"/>
    </source>
</evidence>
<feature type="active site" evidence="10">
    <location>
        <position position="346"/>
    </location>
</feature>
<evidence type="ECO:0000256" key="1">
    <source>
        <dbReference type="ARBA" id="ARBA00004613"/>
    </source>
</evidence>
<feature type="binding site" evidence="11">
    <location>
        <position position="349"/>
    </location>
    <ligand>
        <name>Zn(2+)</name>
        <dbReference type="ChEBI" id="CHEBI:29105"/>
        <note>catalytic</note>
    </ligand>
</feature>
<keyword evidence="5 11" id="KW-0479">Metal-binding</keyword>
<keyword evidence="3 12" id="KW-0964">Secreted</keyword>
<feature type="binding site" evidence="11">
    <location>
        <position position="345"/>
    </location>
    <ligand>
        <name>Zn(2+)</name>
        <dbReference type="ChEBI" id="CHEBI:29105"/>
        <note>catalytic</note>
    </ligand>
</feature>
<dbReference type="InterPro" id="IPR027268">
    <property type="entry name" value="Peptidase_M4/M1_CTD_sf"/>
</dbReference>
<evidence type="ECO:0000256" key="10">
    <source>
        <dbReference type="PIRSR" id="PIRSR601842-1"/>
    </source>
</evidence>
<evidence type="ECO:0000256" key="3">
    <source>
        <dbReference type="ARBA" id="ARBA00022525"/>
    </source>
</evidence>
<dbReference type="GO" id="GO:0004222">
    <property type="term" value="F:metalloendopeptidase activity"/>
    <property type="evidence" value="ECO:0007669"/>
    <property type="project" value="InterPro"/>
</dbReference>
<sequence length="523" mass="57012">MWCKNKRFHMAVVSTRSSGDNHNAVHYVPLETYHPPTTYETYGQEIEHAAFDSAHNLDLADKALSVDVESVPFRSGYTSEAGEFVYPERYHEGIPFINSVANVAWKDDKVVSFGSSFVTPKNSAKSTPSITVEIIISTVEAALDGKYNEHPTSLEYLARDNGTVSLVHVTQVQNSEVNFWYEAYVYVDAHTGELISLTDFVAEAMDTVLLITKRSIPEGIETLTDPADLMVSPYGRHAPSTTNYTTTSGNNVVAYKASSTNCDTTQAPSTTINVNVARINIFYVTTYNLQTDNSGKGGAEGDRVLMSVQDSSGTNNVNFATPPEYIWTYTTPNHDGSLQNDIPIHESTHGTNRMTGGGTGRCFQTTEAGGLGEGWSDAMSELTIEGFVLGEYVVDDPAGLRTYPYPNSAATNPWRYSSLKPLDEVHSIGEVWANILHQVYSALVTEYGFDADARTNPASTGGNTVYPHLFLDALAIQPCSPTFVTIRAAWILADQNWYGAFASCDLGINAASYTDDTTVPSGC</sequence>
<keyword evidence="6 12" id="KW-0378">Hydrolase</keyword>
<protein>
    <recommendedName>
        <fullName evidence="12">Extracellular metalloproteinase</fullName>
        <ecNumber evidence="12">3.4.24.-</ecNumber>
    </recommendedName>
    <alternativeName>
        <fullName evidence="12">Fungalysin</fullName>
    </alternativeName>
</protein>
<dbReference type="GO" id="GO:0006508">
    <property type="term" value="P:proteolysis"/>
    <property type="evidence" value="ECO:0007669"/>
    <property type="project" value="UniProtKB-KW"/>
</dbReference>
<dbReference type="GO" id="GO:0008270">
    <property type="term" value="F:zinc ion binding"/>
    <property type="evidence" value="ECO:0007669"/>
    <property type="project" value="InterPro"/>
</dbReference>
<proteinExistence type="inferred from homology"/>
<dbReference type="EMBL" id="MU151221">
    <property type="protein sequence ID" value="KAF9446979.1"/>
    <property type="molecule type" value="Genomic_DNA"/>
</dbReference>
<comment type="cofactor">
    <cofactor evidence="11">
        <name>Zn(2+)</name>
        <dbReference type="ChEBI" id="CHEBI:29105"/>
    </cofactor>
    <text evidence="11">Binds 1 zinc ion per subunit.</text>
</comment>
<organism evidence="13 14">
    <name type="scientific">Macrolepiota fuliginosa MF-IS2</name>
    <dbReference type="NCBI Taxonomy" id="1400762"/>
    <lineage>
        <taxon>Eukaryota</taxon>
        <taxon>Fungi</taxon>
        <taxon>Dikarya</taxon>
        <taxon>Basidiomycota</taxon>
        <taxon>Agaricomycotina</taxon>
        <taxon>Agaricomycetes</taxon>
        <taxon>Agaricomycetidae</taxon>
        <taxon>Agaricales</taxon>
        <taxon>Agaricineae</taxon>
        <taxon>Agaricaceae</taxon>
        <taxon>Macrolepiota</taxon>
    </lineage>
</organism>
<evidence type="ECO:0000256" key="6">
    <source>
        <dbReference type="ARBA" id="ARBA00022801"/>
    </source>
</evidence>
<feature type="binding site" evidence="11">
    <location>
        <position position="203"/>
    </location>
    <ligand>
        <name>Zn(2+)</name>
        <dbReference type="ChEBI" id="CHEBI:29105"/>
        <note>catalytic</note>
    </ligand>
</feature>
<keyword evidence="4 12" id="KW-0645">Protease</keyword>
<dbReference type="PANTHER" id="PTHR33478">
    <property type="entry name" value="EXTRACELLULAR METALLOPROTEINASE MEP"/>
    <property type="match status" value="1"/>
</dbReference>
<comment type="subcellular location">
    <subcellularLocation>
        <location evidence="1 12">Secreted</location>
    </subcellularLocation>
</comment>
<keyword evidence="14" id="KW-1185">Reference proteome</keyword>
<evidence type="ECO:0000256" key="9">
    <source>
        <dbReference type="ARBA" id="ARBA00023145"/>
    </source>
</evidence>
<name>A0A9P6C300_9AGAR</name>